<dbReference type="Pfam" id="PF11950">
    <property type="entry name" value="DUF3467"/>
    <property type="match status" value="1"/>
</dbReference>
<dbReference type="RefSeq" id="WP_092860764.1">
    <property type="nucleotide sequence ID" value="NZ_FOQH01000006.1"/>
</dbReference>
<dbReference type="OrthoDB" id="9813817at2"/>
<evidence type="ECO:0000313" key="1">
    <source>
        <dbReference type="EMBL" id="SFI42256.1"/>
    </source>
</evidence>
<dbReference type="AlphaFoldDB" id="A0A1I3I2S1"/>
<reference evidence="1 2" key="1">
    <citation type="submission" date="2016-10" db="EMBL/GenBank/DDBJ databases">
        <authorList>
            <person name="de Groot N.N."/>
        </authorList>
    </citation>
    <scope>NUCLEOTIDE SEQUENCE [LARGE SCALE GENOMIC DNA]</scope>
    <source>
        <strain evidence="1 2">CGMCC 1.11030</strain>
    </source>
</reference>
<dbReference type="STRING" id="1114924.SAMN05216258_106311"/>
<evidence type="ECO:0000313" key="2">
    <source>
        <dbReference type="Proteomes" id="UP000199377"/>
    </source>
</evidence>
<dbReference type="Proteomes" id="UP000199377">
    <property type="component" value="Unassembled WGS sequence"/>
</dbReference>
<organism evidence="1 2">
    <name type="scientific">Albimonas pacifica</name>
    <dbReference type="NCBI Taxonomy" id="1114924"/>
    <lineage>
        <taxon>Bacteria</taxon>
        <taxon>Pseudomonadati</taxon>
        <taxon>Pseudomonadota</taxon>
        <taxon>Alphaproteobacteria</taxon>
        <taxon>Rhodobacterales</taxon>
        <taxon>Paracoccaceae</taxon>
        <taxon>Albimonas</taxon>
    </lineage>
</organism>
<dbReference type="InterPro" id="IPR021857">
    <property type="entry name" value="DUF3467"/>
</dbReference>
<proteinExistence type="predicted"/>
<keyword evidence="2" id="KW-1185">Reference proteome</keyword>
<sequence>MAQTTEHGRNETQDAAPRAYVNALAVEFTLAEFTLDFLQAFGGPVPVAGARLVTAPANMPLFRDALAAAIADYERRYGALGPQGGEG</sequence>
<evidence type="ECO:0008006" key="3">
    <source>
        <dbReference type="Google" id="ProtNLM"/>
    </source>
</evidence>
<name>A0A1I3I2S1_9RHOB</name>
<dbReference type="EMBL" id="FOQH01000006">
    <property type="protein sequence ID" value="SFI42256.1"/>
    <property type="molecule type" value="Genomic_DNA"/>
</dbReference>
<protein>
    <recommendedName>
        <fullName evidence="3">DUF3467 domain-containing protein</fullName>
    </recommendedName>
</protein>
<accession>A0A1I3I2S1</accession>
<gene>
    <name evidence="1" type="ORF">SAMN05216258_106311</name>
</gene>